<dbReference type="AlphaFoldDB" id="A0A1H8K5U9"/>
<dbReference type="Pfam" id="PF03441">
    <property type="entry name" value="FAD_binding_7"/>
    <property type="match status" value="1"/>
</dbReference>
<protein>
    <submittedName>
        <fullName evidence="5">Deoxyribodipyrimidine photo-lyase</fullName>
    </submittedName>
</protein>
<accession>A0A1H8K5U9</accession>
<dbReference type="GO" id="GO:0003904">
    <property type="term" value="F:deoxyribodipyrimidine photo-lyase activity"/>
    <property type="evidence" value="ECO:0007669"/>
    <property type="project" value="TreeGrafter"/>
</dbReference>
<evidence type="ECO:0000313" key="6">
    <source>
        <dbReference type="Proteomes" id="UP000183002"/>
    </source>
</evidence>
<evidence type="ECO:0000259" key="4">
    <source>
        <dbReference type="Pfam" id="PF03441"/>
    </source>
</evidence>
<dbReference type="OrthoDB" id="9772484at2"/>
<keyword evidence="6" id="KW-1185">Reference proteome</keyword>
<dbReference type="Proteomes" id="UP000183002">
    <property type="component" value="Unassembled WGS sequence"/>
</dbReference>
<reference evidence="5 6" key="1">
    <citation type="submission" date="2016-10" db="EMBL/GenBank/DDBJ databases">
        <authorList>
            <person name="de Groot N.N."/>
        </authorList>
    </citation>
    <scope>NUCLEOTIDE SEQUENCE [LARGE SCALE GENOMIC DNA]</scope>
    <source>
        <strain evidence="5 6">CGMCC 1.10836</strain>
    </source>
</reference>
<dbReference type="InterPro" id="IPR005101">
    <property type="entry name" value="Cryptochr/Photolyase_FAD-bd"/>
</dbReference>
<feature type="binding site" evidence="3">
    <location>
        <position position="70"/>
    </location>
    <ligand>
        <name>FAD</name>
        <dbReference type="ChEBI" id="CHEBI:57692"/>
    </ligand>
</feature>
<dbReference type="PANTHER" id="PTHR11455:SF9">
    <property type="entry name" value="CRYPTOCHROME CIRCADIAN CLOCK 5 ISOFORM X1"/>
    <property type="match status" value="1"/>
</dbReference>
<dbReference type="SUPFAM" id="SSF48173">
    <property type="entry name" value="Cryptochrome/photolyase FAD-binding domain"/>
    <property type="match status" value="1"/>
</dbReference>
<sequence>MTPTRTAALQHLTRFTPQMAGDYTARRNYDLGAQSTVSRLSPYLRCRLLTEAEVIAAAIDQHGAKPCAKFIDEVIWRSYFKGWLELRPSIWRDYADGIASDLANLTHDQRKIYTQTTQGDSGTPCMDIWAQELVQNGYLHNHARMWFASIWVLSLGLPWRLGADFFMQHLLDGDAASNTLGWRWVAGLHTIGKTYHAQADNIATFTNGRITPDAAQVAHRHSGPTAMPLPQPVPLHAHLNPDPHRPSLLLLSDQDCSIQDFDLGRVPLVGTLALTTSHLKSTHPVAPSVHALEAGALMDAAQRIGAPDTALLPALDPITLIAHAKQCGAQQIITPFATTGPMRDWLHAAMPQIIAAGLTLAELQRPWDAMIWPDCTAGFFKVKQKIPHYLAAPNMLPPATKDQP</sequence>
<evidence type="ECO:0000256" key="1">
    <source>
        <dbReference type="ARBA" id="ARBA00022630"/>
    </source>
</evidence>
<feature type="binding site" evidence="3">
    <location>
        <begin position="172"/>
        <end position="174"/>
    </location>
    <ligand>
        <name>FAD</name>
        <dbReference type="ChEBI" id="CHEBI:57692"/>
    </ligand>
</feature>
<evidence type="ECO:0000313" key="5">
    <source>
        <dbReference type="EMBL" id="SEN88390.1"/>
    </source>
</evidence>
<gene>
    <name evidence="5" type="ORF">SAMN05216227_102938</name>
</gene>
<dbReference type="GO" id="GO:0003677">
    <property type="term" value="F:DNA binding"/>
    <property type="evidence" value="ECO:0007669"/>
    <property type="project" value="TreeGrafter"/>
</dbReference>
<keyword evidence="2 3" id="KW-0274">FAD</keyword>
<dbReference type="STRING" id="1077947.SAMN05216227_102938"/>
<name>A0A1H8K5U9_9RHOB</name>
<feature type="binding site" evidence="3">
    <location>
        <position position="23"/>
    </location>
    <ligand>
        <name>FAD</name>
        <dbReference type="ChEBI" id="CHEBI:57692"/>
    </ligand>
</feature>
<dbReference type="Gene3D" id="1.10.579.10">
    <property type="entry name" value="DNA Cyclobutane Dipyrimidine Photolyase, subunit A, domain 3"/>
    <property type="match status" value="1"/>
</dbReference>
<dbReference type="RefSeq" id="WP_050521259.1">
    <property type="nucleotide sequence ID" value="NZ_FOCO01000029.1"/>
</dbReference>
<evidence type="ECO:0000256" key="2">
    <source>
        <dbReference type="ARBA" id="ARBA00022827"/>
    </source>
</evidence>
<dbReference type="GO" id="GO:0071949">
    <property type="term" value="F:FAD binding"/>
    <property type="evidence" value="ECO:0007669"/>
    <property type="project" value="TreeGrafter"/>
</dbReference>
<organism evidence="5 6">
    <name type="scientific">Pseudorhodobacter antarcticus</name>
    <dbReference type="NCBI Taxonomy" id="1077947"/>
    <lineage>
        <taxon>Bacteria</taxon>
        <taxon>Pseudomonadati</taxon>
        <taxon>Pseudomonadota</taxon>
        <taxon>Alphaproteobacteria</taxon>
        <taxon>Rhodobacterales</taxon>
        <taxon>Paracoccaceae</taxon>
        <taxon>Pseudorhodobacter</taxon>
    </lineage>
</organism>
<keyword evidence="1 3" id="KW-0285">Flavoprotein</keyword>
<comment type="cofactor">
    <cofactor evidence="3">
        <name>FAD</name>
        <dbReference type="ChEBI" id="CHEBI:57692"/>
    </cofactor>
    <text evidence="3">Binds 1 FAD per subunit.</text>
</comment>
<dbReference type="Gene3D" id="1.25.40.80">
    <property type="match status" value="1"/>
</dbReference>
<evidence type="ECO:0000256" key="3">
    <source>
        <dbReference type="PIRSR" id="PIRSR602081-1"/>
    </source>
</evidence>
<feature type="binding site" evidence="3">
    <location>
        <begin position="73"/>
        <end position="80"/>
    </location>
    <ligand>
        <name>FAD</name>
        <dbReference type="ChEBI" id="CHEBI:57692"/>
    </ligand>
</feature>
<proteinExistence type="predicted"/>
<dbReference type="PANTHER" id="PTHR11455">
    <property type="entry name" value="CRYPTOCHROME"/>
    <property type="match status" value="1"/>
</dbReference>
<dbReference type="EMBL" id="FOCO01000029">
    <property type="protein sequence ID" value="SEN88390.1"/>
    <property type="molecule type" value="Genomic_DNA"/>
</dbReference>
<keyword evidence="5" id="KW-0456">Lyase</keyword>
<dbReference type="InterPro" id="IPR036134">
    <property type="entry name" value="Crypto/Photolyase_FAD-like_sf"/>
</dbReference>
<dbReference type="InterPro" id="IPR002081">
    <property type="entry name" value="Cryptochrome/DNA_photolyase_1"/>
</dbReference>
<feature type="domain" description="Cryptochrome/DNA photolyase FAD-binding" evidence="4">
    <location>
        <begin position="70"/>
        <end position="192"/>
    </location>
</feature>